<name>A0ABU9CLI0_9BURK</name>
<evidence type="ECO:0000259" key="2">
    <source>
        <dbReference type="Pfam" id="PF18753"/>
    </source>
</evidence>
<dbReference type="InterPro" id="IPR041180">
    <property type="entry name" value="Nmad2"/>
</dbReference>
<protein>
    <recommendedName>
        <fullName evidence="2">Nucleotide modification associated domain-containing protein</fullName>
    </recommendedName>
</protein>
<evidence type="ECO:0000256" key="1">
    <source>
        <dbReference type="SAM" id="MobiDB-lite"/>
    </source>
</evidence>
<feature type="domain" description="Nucleotide modification associated" evidence="2">
    <location>
        <begin position="1"/>
        <end position="205"/>
    </location>
</feature>
<accession>A0ABU9CLI0</accession>
<dbReference type="EMBL" id="JBBUTH010000010">
    <property type="protein sequence ID" value="MEK8052678.1"/>
    <property type="molecule type" value="Genomic_DNA"/>
</dbReference>
<dbReference type="RefSeq" id="WP_341412401.1">
    <property type="nucleotide sequence ID" value="NZ_JBBUTH010000010.1"/>
</dbReference>
<evidence type="ECO:0000313" key="3">
    <source>
        <dbReference type="EMBL" id="MEK8052678.1"/>
    </source>
</evidence>
<organism evidence="3 4">
    <name type="scientific">Pseudaquabacterium inlustre</name>
    <dbReference type="NCBI Taxonomy" id="2984192"/>
    <lineage>
        <taxon>Bacteria</taxon>
        <taxon>Pseudomonadati</taxon>
        <taxon>Pseudomonadota</taxon>
        <taxon>Betaproteobacteria</taxon>
        <taxon>Burkholderiales</taxon>
        <taxon>Sphaerotilaceae</taxon>
        <taxon>Pseudaquabacterium</taxon>
    </lineage>
</organism>
<dbReference type="Pfam" id="PF18753">
    <property type="entry name" value="Nmad2"/>
    <property type="match status" value="1"/>
</dbReference>
<comment type="caution">
    <text evidence="3">The sequence shown here is derived from an EMBL/GenBank/DDBJ whole genome shotgun (WGS) entry which is preliminary data.</text>
</comment>
<feature type="region of interest" description="Disordered" evidence="1">
    <location>
        <begin position="225"/>
        <end position="246"/>
    </location>
</feature>
<gene>
    <name evidence="3" type="ORF">AACH10_20680</name>
</gene>
<keyword evidence="4" id="KW-1185">Reference proteome</keyword>
<sequence length="246" mass="27786">MSAVMGYKMTHDKGFAPNPFHGFLSLATCKPTIRHTRKKDDWVAGFASRQLVRRASALGVQIPYMGLVYLMQVTEDPLPLPGYFDDPRFAKKRPKPDSRSEKLRCGDNIYSGDGRGGYEWHRNENHTVDHLLHDTGGLNALISSRFWYFGRKALVPPNGWGEFLPEKLSEGRTFSCPDSFLERIQAYFAEMGIQPGIQADPCMWGQSRTNDGTCARTRTTCAIEDNAPPSRPRHDARRLRCSPNAH</sequence>
<evidence type="ECO:0000313" key="4">
    <source>
        <dbReference type="Proteomes" id="UP001365405"/>
    </source>
</evidence>
<dbReference type="Proteomes" id="UP001365405">
    <property type="component" value="Unassembled WGS sequence"/>
</dbReference>
<proteinExistence type="predicted"/>
<reference evidence="3 4" key="1">
    <citation type="submission" date="2024-04" db="EMBL/GenBank/DDBJ databases">
        <title>Novel species of the genus Ideonella isolated from streams.</title>
        <authorList>
            <person name="Lu H."/>
        </authorList>
    </citation>
    <scope>NUCLEOTIDE SEQUENCE [LARGE SCALE GENOMIC DNA]</scope>
    <source>
        <strain evidence="3 4">DXS22W</strain>
    </source>
</reference>